<proteinExistence type="predicted"/>
<dbReference type="SUPFAM" id="SSF49401">
    <property type="entry name" value="Bacterial adhesins"/>
    <property type="match status" value="1"/>
</dbReference>
<dbReference type="InterPro" id="IPR018569">
    <property type="entry name" value="Saf-pilin_pilus_formation"/>
</dbReference>
<dbReference type="EMBL" id="AZGR01000064">
    <property type="protein sequence ID" value="ETA86760.1"/>
    <property type="molecule type" value="Genomic_DNA"/>
</dbReference>
<dbReference type="InterPro" id="IPR037028">
    <property type="entry name" value="Dr_adhesin_sf"/>
</dbReference>
<organism evidence="4 5">
    <name type="scientific">Salmonella enterica subsp. enterica serovar Cubana str. 76814</name>
    <dbReference type="NCBI Taxonomy" id="1192560"/>
    <lineage>
        <taxon>Bacteria</taxon>
        <taxon>Pseudomonadati</taxon>
        <taxon>Pseudomonadota</taxon>
        <taxon>Gammaproteobacteria</taxon>
        <taxon>Enterobacterales</taxon>
        <taxon>Enterobacteriaceae</taxon>
        <taxon>Salmonella</taxon>
    </lineage>
</organism>
<dbReference type="Gene3D" id="2.60.40.1570">
    <property type="entry name" value="Dr adhesin"/>
    <property type="match status" value="1"/>
</dbReference>
<keyword evidence="1 2" id="KW-0732">Signal</keyword>
<dbReference type="Proteomes" id="UP000018534">
    <property type="component" value="Unassembled WGS sequence"/>
</dbReference>
<gene>
    <name evidence="4" type="ORF">A628_03237</name>
</gene>
<dbReference type="NCBIfam" id="NF011767">
    <property type="entry name" value="PRK15221.1"/>
    <property type="match status" value="1"/>
</dbReference>
<dbReference type="Pfam" id="PF09460">
    <property type="entry name" value="Saf-Nte_pilin"/>
    <property type="match status" value="1"/>
</dbReference>
<sequence length="181" mass="19554">MCWIFLIWLKKVVFQMKIIKKLIIASALSMMAASCYAGSFLPNSEQQKSADIVFSSPQDLTVSLIPVSGLKAGPNALGTKIAKLEVNSTTLKEFGVRGIANKIVDLTGTAWRVAGKNTGREIIVGLSNDSLRRADGTEKWNGVNWMTFNSNDALDIVLTGAAQNVTADTYPITVDVVGYQP</sequence>
<evidence type="ECO:0000313" key="5">
    <source>
        <dbReference type="Proteomes" id="UP000018534"/>
    </source>
</evidence>
<accession>V7IKN8</accession>
<comment type="caution">
    <text evidence="4">The sequence shown here is derived from an EMBL/GenBank/DDBJ whole genome shotgun (WGS) entry which is preliminary data.</text>
</comment>
<protein>
    <submittedName>
        <fullName evidence="4">Saf-pilin pilus formation protein</fullName>
    </submittedName>
</protein>
<feature type="domain" description="Saf-pilin pilus formation protein" evidence="3">
    <location>
        <begin position="38"/>
        <end position="181"/>
    </location>
</feature>
<evidence type="ECO:0000259" key="3">
    <source>
        <dbReference type="Pfam" id="PF09460"/>
    </source>
</evidence>
<dbReference type="CDD" id="cd18775">
    <property type="entry name" value="SafA-like"/>
    <property type="match status" value="1"/>
</dbReference>
<dbReference type="HOGENOM" id="CLU_1730091_0_0_6"/>
<feature type="signal peptide" evidence="2">
    <location>
        <begin position="1"/>
        <end position="37"/>
    </location>
</feature>
<feature type="chain" id="PRO_5004762860" evidence="2">
    <location>
        <begin position="38"/>
        <end position="181"/>
    </location>
</feature>
<dbReference type="AlphaFoldDB" id="V7IKN8"/>
<evidence type="ECO:0000256" key="2">
    <source>
        <dbReference type="SAM" id="SignalP"/>
    </source>
</evidence>
<dbReference type="InterPro" id="IPR008966">
    <property type="entry name" value="Adhesion_dom_sf"/>
</dbReference>
<reference evidence="4 5" key="1">
    <citation type="journal article" date="2014" name="Genome Announc.">
        <title>Whole-Genome Sequencing of Salmonella enterica subsp. enterica Serovar Cubana Strains Isolated from Agricultural Sources.</title>
        <authorList>
            <person name="Benahmed F.H."/>
            <person name="Gopinath G.R."/>
            <person name="Wang H."/>
            <person name="Jean-Gilles Beaubrun J."/>
            <person name="Grim C."/>
            <person name="Cheng C.M."/>
            <person name="McClelland M."/>
            <person name="Ayers S."/>
            <person name="Abbott J."/>
            <person name="Desai P."/>
            <person name="Frye J.G."/>
            <person name="Weinstock G."/>
            <person name="Hammack T.S."/>
            <person name="Hanes D.E."/>
            <person name="Rasmussen M.A."/>
            <person name="Davidson M.K."/>
        </authorList>
    </citation>
    <scope>NUCLEOTIDE SEQUENCE [LARGE SCALE GENOMIC DNA]</scope>
    <source>
        <strain evidence="4">76814</strain>
    </source>
</reference>
<evidence type="ECO:0000313" key="4">
    <source>
        <dbReference type="EMBL" id="ETA86760.1"/>
    </source>
</evidence>
<name>V7IKN8_SALET</name>
<evidence type="ECO:0000256" key="1">
    <source>
        <dbReference type="ARBA" id="ARBA00022729"/>
    </source>
</evidence>